<dbReference type="EMBL" id="JAWZYT010003728">
    <property type="protein sequence ID" value="KAK4297018.1"/>
    <property type="molecule type" value="Genomic_DNA"/>
</dbReference>
<keyword evidence="2" id="KW-1185">Reference proteome</keyword>
<evidence type="ECO:0000313" key="1">
    <source>
        <dbReference type="EMBL" id="KAK4297018.1"/>
    </source>
</evidence>
<reference evidence="1" key="1">
    <citation type="submission" date="2023-11" db="EMBL/GenBank/DDBJ databases">
        <title>Genome assemblies of two species of porcelain crab, Petrolisthes cinctipes and Petrolisthes manimaculis (Anomura: Porcellanidae).</title>
        <authorList>
            <person name="Angst P."/>
        </authorList>
    </citation>
    <scope>NUCLEOTIDE SEQUENCE</scope>
    <source>
        <strain evidence="1">PB745_02</strain>
        <tissue evidence="1">Gill</tissue>
    </source>
</reference>
<sequence>MSALTSGRPIYREDGKTRHPLTKVQHVISKRKPVTDGQTHKCIIITVIAQPAELLYWHQNKYLNILKLKQLDTANETST</sequence>
<name>A0AAE1TSS8_9EUCA</name>
<evidence type="ECO:0000313" key="2">
    <source>
        <dbReference type="Proteomes" id="UP001292094"/>
    </source>
</evidence>
<proteinExistence type="predicted"/>
<organism evidence="1 2">
    <name type="scientific">Petrolisthes manimaculis</name>
    <dbReference type="NCBI Taxonomy" id="1843537"/>
    <lineage>
        <taxon>Eukaryota</taxon>
        <taxon>Metazoa</taxon>
        <taxon>Ecdysozoa</taxon>
        <taxon>Arthropoda</taxon>
        <taxon>Crustacea</taxon>
        <taxon>Multicrustacea</taxon>
        <taxon>Malacostraca</taxon>
        <taxon>Eumalacostraca</taxon>
        <taxon>Eucarida</taxon>
        <taxon>Decapoda</taxon>
        <taxon>Pleocyemata</taxon>
        <taxon>Anomura</taxon>
        <taxon>Galatheoidea</taxon>
        <taxon>Porcellanidae</taxon>
        <taxon>Petrolisthes</taxon>
    </lineage>
</organism>
<dbReference type="Proteomes" id="UP001292094">
    <property type="component" value="Unassembled WGS sequence"/>
</dbReference>
<gene>
    <name evidence="1" type="ORF">Pmani_030536</name>
</gene>
<protein>
    <submittedName>
        <fullName evidence="1">Uncharacterized protein</fullName>
    </submittedName>
</protein>
<accession>A0AAE1TSS8</accession>
<comment type="caution">
    <text evidence="1">The sequence shown here is derived from an EMBL/GenBank/DDBJ whole genome shotgun (WGS) entry which is preliminary data.</text>
</comment>
<dbReference type="AlphaFoldDB" id="A0AAE1TSS8"/>